<organism evidence="6 7">
    <name type="scientific">Brassica cretica</name>
    <name type="common">Mustard</name>
    <dbReference type="NCBI Taxonomy" id="69181"/>
    <lineage>
        <taxon>Eukaryota</taxon>
        <taxon>Viridiplantae</taxon>
        <taxon>Streptophyta</taxon>
        <taxon>Embryophyta</taxon>
        <taxon>Tracheophyta</taxon>
        <taxon>Spermatophyta</taxon>
        <taxon>Magnoliopsida</taxon>
        <taxon>eudicotyledons</taxon>
        <taxon>Gunneridae</taxon>
        <taxon>Pentapetalae</taxon>
        <taxon>rosids</taxon>
        <taxon>malvids</taxon>
        <taxon>Brassicales</taxon>
        <taxon>Brassicaceae</taxon>
        <taxon>Brassiceae</taxon>
        <taxon>Brassica</taxon>
    </lineage>
</organism>
<keyword evidence="7" id="KW-1185">Reference proteome</keyword>
<keyword evidence="1 2" id="KW-0694">RNA-binding</keyword>
<protein>
    <recommendedName>
        <fullName evidence="5">RRM domain-containing protein</fullName>
    </recommendedName>
</protein>
<dbReference type="SUPFAM" id="SSF54928">
    <property type="entry name" value="RNA-binding domain, RBD"/>
    <property type="match status" value="1"/>
</dbReference>
<comment type="caution">
    <text evidence="6">The sequence shown here is derived from an EMBL/GenBank/DDBJ whole genome shotgun (WGS) entry which is preliminary data.</text>
</comment>
<feature type="region of interest" description="Disordered" evidence="3">
    <location>
        <begin position="107"/>
        <end position="127"/>
    </location>
</feature>
<evidence type="ECO:0000256" key="1">
    <source>
        <dbReference type="ARBA" id="ARBA00022884"/>
    </source>
</evidence>
<dbReference type="InterPro" id="IPR052462">
    <property type="entry name" value="SLIRP/GR-RBP-like"/>
</dbReference>
<keyword evidence="4" id="KW-0472">Membrane</keyword>
<accession>A0ABQ7AYU4</accession>
<name>A0ABQ7AYU4_BRACR</name>
<dbReference type="EMBL" id="QGKV02001556">
    <property type="protein sequence ID" value="KAF3519346.1"/>
    <property type="molecule type" value="Genomic_DNA"/>
</dbReference>
<evidence type="ECO:0000256" key="3">
    <source>
        <dbReference type="SAM" id="MobiDB-lite"/>
    </source>
</evidence>
<keyword evidence="4" id="KW-0812">Transmembrane</keyword>
<sequence>MWRVNSLLEWMIYCRRFKFYHFHRRRYAGGVGGRESESMREISIRLRGRLGSMREISIRVTGEAECIINDREMGRSRGFGFVTFKDEKSMKDAIDEMNGKELDGRTITVNESQSRGSGGGGGRGGGGYGGRGGGAYLELELSELEPPPLNKRNPQPPLLHDNINIQHDDITTMKMQFDEMLCISSCSTTRFGGVGVDALCGGAGHYLEFVVSFVCAWVINFGVTGVRWMLTYLMKYFRDVED</sequence>
<feature type="domain" description="RRM" evidence="5">
    <location>
        <begin position="24"/>
        <end position="114"/>
    </location>
</feature>
<dbReference type="PANTHER" id="PTHR48027">
    <property type="entry name" value="HETEROGENEOUS NUCLEAR RIBONUCLEOPROTEIN 87F-RELATED"/>
    <property type="match status" value="1"/>
</dbReference>
<dbReference type="InterPro" id="IPR000504">
    <property type="entry name" value="RRM_dom"/>
</dbReference>
<dbReference type="Gene3D" id="3.30.70.330">
    <property type="match status" value="1"/>
</dbReference>
<keyword evidence="4" id="KW-1133">Transmembrane helix</keyword>
<proteinExistence type="predicted"/>
<evidence type="ECO:0000313" key="6">
    <source>
        <dbReference type="EMBL" id="KAF3519346.1"/>
    </source>
</evidence>
<feature type="compositionally biased region" description="Gly residues" evidence="3">
    <location>
        <begin position="116"/>
        <end position="127"/>
    </location>
</feature>
<gene>
    <name evidence="6" type="ORF">DY000_02059786</name>
</gene>
<dbReference type="Proteomes" id="UP000266723">
    <property type="component" value="Unassembled WGS sequence"/>
</dbReference>
<dbReference type="InterPro" id="IPR035979">
    <property type="entry name" value="RBD_domain_sf"/>
</dbReference>
<feature type="transmembrane region" description="Helical" evidence="4">
    <location>
        <begin position="209"/>
        <end position="230"/>
    </location>
</feature>
<evidence type="ECO:0000259" key="5">
    <source>
        <dbReference type="PROSITE" id="PS50102"/>
    </source>
</evidence>
<dbReference type="InterPro" id="IPR012677">
    <property type="entry name" value="Nucleotide-bd_a/b_plait_sf"/>
</dbReference>
<dbReference type="Pfam" id="PF00076">
    <property type="entry name" value="RRM_1"/>
    <property type="match status" value="1"/>
</dbReference>
<reference evidence="6 7" key="1">
    <citation type="journal article" date="2020" name="BMC Genomics">
        <title>Intraspecific diversification of the crop wild relative Brassica cretica Lam. using demographic model selection.</title>
        <authorList>
            <person name="Kioukis A."/>
            <person name="Michalopoulou V.A."/>
            <person name="Briers L."/>
            <person name="Pirintsos S."/>
            <person name="Studholme D.J."/>
            <person name="Pavlidis P."/>
            <person name="Sarris P.F."/>
        </authorList>
    </citation>
    <scope>NUCLEOTIDE SEQUENCE [LARGE SCALE GENOMIC DNA]</scope>
    <source>
        <strain evidence="7">cv. PFS-1207/04</strain>
    </source>
</reference>
<dbReference type="SMART" id="SM00360">
    <property type="entry name" value="RRM"/>
    <property type="match status" value="1"/>
</dbReference>
<evidence type="ECO:0000256" key="4">
    <source>
        <dbReference type="SAM" id="Phobius"/>
    </source>
</evidence>
<evidence type="ECO:0000313" key="7">
    <source>
        <dbReference type="Proteomes" id="UP000266723"/>
    </source>
</evidence>
<dbReference type="PROSITE" id="PS50102">
    <property type="entry name" value="RRM"/>
    <property type="match status" value="1"/>
</dbReference>
<evidence type="ECO:0000256" key="2">
    <source>
        <dbReference type="PROSITE-ProRule" id="PRU00176"/>
    </source>
</evidence>